<dbReference type="EMBL" id="QJJK01000001">
    <property type="protein sequence ID" value="PXW64296.1"/>
    <property type="molecule type" value="Genomic_DNA"/>
</dbReference>
<name>A0A2V3UGP2_9HYPH</name>
<dbReference type="Pfam" id="PF10502">
    <property type="entry name" value="Peptidase_S26"/>
    <property type="match status" value="1"/>
</dbReference>
<comment type="caution">
    <text evidence="2">The sequence shown here is derived from an EMBL/GenBank/DDBJ whole genome shotgun (WGS) entry which is preliminary data.</text>
</comment>
<reference evidence="2 3" key="1">
    <citation type="submission" date="2018-05" db="EMBL/GenBank/DDBJ databases">
        <title>Genomic Encyclopedia of Type Strains, Phase IV (KMG-IV): sequencing the most valuable type-strain genomes for metagenomic binning, comparative biology and taxonomic classification.</title>
        <authorList>
            <person name="Goeker M."/>
        </authorList>
    </citation>
    <scope>NUCLEOTIDE SEQUENCE [LARGE SCALE GENOMIC DNA]</scope>
    <source>
        <strain evidence="2 3">DSM 6462</strain>
    </source>
</reference>
<dbReference type="GO" id="GO:0006465">
    <property type="term" value="P:signal peptide processing"/>
    <property type="evidence" value="ECO:0007669"/>
    <property type="project" value="InterPro"/>
</dbReference>
<dbReference type="InterPro" id="IPR019533">
    <property type="entry name" value="Peptidase_S26"/>
</dbReference>
<evidence type="ECO:0000259" key="1">
    <source>
        <dbReference type="Pfam" id="PF10502"/>
    </source>
</evidence>
<protein>
    <submittedName>
        <fullName evidence="2">Conjugation peptidase TraF</fullName>
    </submittedName>
</protein>
<accession>A0A2V3UGP2</accession>
<dbReference type="InterPro" id="IPR036286">
    <property type="entry name" value="LexA/Signal_pep-like_sf"/>
</dbReference>
<dbReference type="GO" id="GO:0004252">
    <property type="term" value="F:serine-type endopeptidase activity"/>
    <property type="evidence" value="ECO:0007669"/>
    <property type="project" value="InterPro"/>
</dbReference>
<evidence type="ECO:0000313" key="3">
    <source>
        <dbReference type="Proteomes" id="UP000248021"/>
    </source>
</evidence>
<dbReference type="Proteomes" id="UP000248021">
    <property type="component" value="Unassembled WGS sequence"/>
</dbReference>
<gene>
    <name evidence="2" type="ORF">C7450_10151</name>
</gene>
<dbReference type="Gene3D" id="2.10.109.10">
    <property type="entry name" value="Umud Fragment, subunit A"/>
    <property type="match status" value="1"/>
</dbReference>
<dbReference type="AlphaFoldDB" id="A0A2V3UGP2"/>
<organism evidence="2 3">
    <name type="scientific">Chelatococcus asaccharovorans</name>
    <dbReference type="NCBI Taxonomy" id="28210"/>
    <lineage>
        <taxon>Bacteria</taxon>
        <taxon>Pseudomonadati</taxon>
        <taxon>Pseudomonadota</taxon>
        <taxon>Alphaproteobacteria</taxon>
        <taxon>Hyphomicrobiales</taxon>
        <taxon>Chelatococcaceae</taxon>
        <taxon>Chelatococcus</taxon>
    </lineage>
</organism>
<sequence>MTARGLFLMMTASGVLLIAAPVWSGHAPRFIWNASASVPVGLYRVEPADRIAVTDLAIVMPPEPLAGFLDARGYLPRGVPLLKRVLALAGQTVCREGFDIIAYGWRYGAARERDSRGRPLPVWQGCRIVPSDAAFLMNWDAPDSFDSRYFGPLPLSSIVGRAVPIWTTDDDIDPASEPVPDEP</sequence>
<proteinExistence type="predicted"/>
<dbReference type="SUPFAM" id="SSF51306">
    <property type="entry name" value="LexA/Signal peptidase"/>
    <property type="match status" value="1"/>
</dbReference>
<feature type="domain" description="Peptidase S26" evidence="1">
    <location>
        <begin position="8"/>
        <end position="166"/>
    </location>
</feature>
<keyword evidence="3" id="KW-1185">Reference proteome</keyword>
<evidence type="ECO:0000313" key="2">
    <source>
        <dbReference type="EMBL" id="PXW64296.1"/>
    </source>
</evidence>
<dbReference type="OrthoDB" id="5360818at2"/>
<dbReference type="RefSeq" id="WP_110372404.1">
    <property type="nucleotide sequence ID" value="NZ_JAHBRY010000001.1"/>
</dbReference>